<evidence type="ECO:0000259" key="1">
    <source>
        <dbReference type="Pfam" id="PF17919"/>
    </source>
</evidence>
<gene>
    <name evidence="2" type="ORF">AFUS01_LOCUS27131</name>
</gene>
<name>A0A8J2L6K2_9HEXA</name>
<protein>
    <recommendedName>
        <fullName evidence="1">Reverse transcriptase/retrotransposon-derived protein RNase H-like domain-containing protein</fullName>
    </recommendedName>
</protein>
<evidence type="ECO:0000313" key="3">
    <source>
        <dbReference type="Proteomes" id="UP000708208"/>
    </source>
</evidence>
<proteinExistence type="predicted"/>
<keyword evidence="3" id="KW-1185">Reference proteome</keyword>
<reference evidence="2" key="1">
    <citation type="submission" date="2021-06" db="EMBL/GenBank/DDBJ databases">
        <authorList>
            <person name="Hodson N. C."/>
            <person name="Mongue J. A."/>
            <person name="Jaron S. K."/>
        </authorList>
    </citation>
    <scope>NUCLEOTIDE SEQUENCE</scope>
</reference>
<evidence type="ECO:0000313" key="2">
    <source>
        <dbReference type="EMBL" id="CAG7816514.1"/>
    </source>
</evidence>
<dbReference type="PANTHER" id="PTHR37984:SF9">
    <property type="entry name" value="INTEGRASE CATALYTIC DOMAIN-CONTAINING PROTEIN"/>
    <property type="match status" value="1"/>
</dbReference>
<sequence length="159" mass="18216">MKPRRDEDEVRSFIGFLTYLAQFIPNLSSIAPLNNLLNNDFYSGDDEQISFNRVVQILASRPVLAIFDLNKKTIISADSSFYGLGRVLRQMQHDETIRTVACASRTLSKTVPEYHAEPVNETPTPIKEEPLESSSTNIQGCYPYRTCCKNPDYFNYFKF</sequence>
<dbReference type="Proteomes" id="UP000708208">
    <property type="component" value="Unassembled WGS sequence"/>
</dbReference>
<organism evidence="2 3">
    <name type="scientific">Allacma fusca</name>
    <dbReference type="NCBI Taxonomy" id="39272"/>
    <lineage>
        <taxon>Eukaryota</taxon>
        <taxon>Metazoa</taxon>
        <taxon>Ecdysozoa</taxon>
        <taxon>Arthropoda</taxon>
        <taxon>Hexapoda</taxon>
        <taxon>Collembola</taxon>
        <taxon>Symphypleona</taxon>
        <taxon>Sminthuridae</taxon>
        <taxon>Allacma</taxon>
    </lineage>
</organism>
<dbReference type="AlphaFoldDB" id="A0A8J2L6K2"/>
<dbReference type="EMBL" id="CAJVCH010371992">
    <property type="protein sequence ID" value="CAG7816514.1"/>
    <property type="molecule type" value="Genomic_DNA"/>
</dbReference>
<accession>A0A8J2L6K2</accession>
<dbReference type="PANTHER" id="PTHR37984">
    <property type="entry name" value="PROTEIN CBG26694"/>
    <property type="match status" value="1"/>
</dbReference>
<dbReference type="InterPro" id="IPR041577">
    <property type="entry name" value="RT_RNaseH_2"/>
</dbReference>
<comment type="caution">
    <text evidence="2">The sequence shown here is derived from an EMBL/GenBank/DDBJ whole genome shotgun (WGS) entry which is preliminary data.</text>
</comment>
<dbReference type="Pfam" id="PF17919">
    <property type="entry name" value="RT_RNaseH_2"/>
    <property type="match status" value="1"/>
</dbReference>
<dbReference type="OrthoDB" id="10058156at2759"/>
<feature type="domain" description="Reverse transcriptase/retrotransposon-derived protein RNase H-like" evidence="1">
    <location>
        <begin position="45"/>
        <end position="115"/>
    </location>
</feature>
<dbReference type="InterPro" id="IPR050951">
    <property type="entry name" value="Retrovirus_Pol_polyprotein"/>
</dbReference>